<evidence type="ECO:0000256" key="1">
    <source>
        <dbReference type="ARBA" id="ARBA00022723"/>
    </source>
</evidence>
<sequence>MKITSLVLSSLSVLPLASALPATRRQASCTAANAIQRKEYSDLTTDEKLAFISAVKCVQSLPSRFAPGEIPASENLFDDFTAVHIDLSLSIHLSGTFLSWHREYLRLLETVMHEQCGYPAGLGIPYWQWTKYSAATLELSPIFDGSETSLGSNGSPDPNGKPYELTPGVFVPHGTGGLCVERGPFANTTVRFGPYPNSAILTGLPANWTQPNPRCLTRDINPTIIGGFLNAARIAQLQASENIAVFQERLTPNTATASGGLGAHRSGHIAIGMPMMDFFASPQDIVFFLHHAEVDRQWSMWQDADESRRFSYNGTSTVLNPVGVTPEVSNSTVITFGVLGDDMTLEEVAYINQGRYCYQYV</sequence>
<evidence type="ECO:0000256" key="2">
    <source>
        <dbReference type="ARBA" id="ARBA00023002"/>
    </source>
</evidence>
<dbReference type="InterPro" id="IPR002227">
    <property type="entry name" value="Tyrosinase_Cu-bd"/>
</dbReference>
<accession>A0A9P8YGS0</accession>
<dbReference type="AlphaFoldDB" id="A0A9P8YGS0"/>
<reference evidence="5" key="1">
    <citation type="journal article" date="2021" name="Nat. Commun.">
        <title>Genetic determinants of endophytism in the Arabidopsis root mycobiome.</title>
        <authorList>
            <person name="Mesny F."/>
            <person name="Miyauchi S."/>
            <person name="Thiergart T."/>
            <person name="Pickel B."/>
            <person name="Atanasova L."/>
            <person name="Karlsson M."/>
            <person name="Huettel B."/>
            <person name="Barry K.W."/>
            <person name="Haridas S."/>
            <person name="Chen C."/>
            <person name="Bauer D."/>
            <person name="Andreopoulos W."/>
            <person name="Pangilinan J."/>
            <person name="LaButti K."/>
            <person name="Riley R."/>
            <person name="Lipzen A."/>
            <person name="Clum A."/>
            <person name="Drula E."/>
            <person name="Henrissat B."/>
            <person name="Kohler A."/>
            <person name="Grigoriev I.V."/>
            <person name="Martin F.M."/>
            <person name="Hacquard S."/>
        </authorList>
    </citation>
    <scope>NUCLEOTIDE SEQUENCE</scope>
    <source>
        <strain evidence="5">MPI-CAGE-CH-0230</strain>
    </source>
</reference>
<protein>
    <recommendedName>
        <fullName evidence="4">Tyrosinase copper-binding domain-containing protein</fullName>
    </recommendedName>
</protein>
<proteinExistence type="predicted"/>
<keyword evidence="1" id="KW-0479">Metal-binding</keyword>
<dbReference type="PANTHER" id="PTHR11474">
    <property type="entry name" value="TYROSINASE FAMILY MEMBER"/>
    <property type="match status" value="1"/>
</dbReference>
<dbReference type="Gene3D" id="1.10.1280.10">
    <property type="entry name" value="Di-copper center containing domain from catechol oxidase"/>
    <property type="match status" value="1"/>
</dbReference>
<dbReference type="GO" id="GO:0016491">
    <property type="term" value="F:oxidoreductase activity"/>
    <property type="evidence" value="ECO:0007669"/>
    <property type="project" value="UniProtKB-KW"/>
</dbReference>
<dbReference type="OrthoDB" id="6132182at2759"/>
<comment type="caution">
    <text evidence="5">The sequence shown here is derived from an EMBL/GenBank/DDBJ whole genome shotgun (WGS) entry which is preliminary data.</text>
</comment>
<evidence type="ECO:0000256" key="3">
    <source>
        <dbReference type="SAM" id="SignalP"/>
    </source>
</evidence>
<evidence type="ECO:0000313" key="5">
    <source>
        <dbReference type="EMBL" id="KAH7037658.1"/>
    </source>
</evidence>
<keyword evidence="6" id="KW-1185">Reference proteome</keyword>
<dbReference type="RefSeq" id="XP_046016779.1">
    <property type="nucleotide sequence ID" value="XM_046163221.1"/>
</dbReference>
<dbReference type="Pfam" id="PF00264">
    <property type="entry name" value="Tyrosinase"/>
    <property type="match status" value="1"/>
</dbReference>
<dbReference type="GeneID" id="70192767"/>
<gene>
    <name evidence="5" type="ORF">B0I36DRAFT_69380</name>
</gene>
<dbReference type="PROSITE" id="PS00497">
    <property type="entry name" value="TYROSINASE_1"/>
    <property type="match status" value="1"/>
</dbReference>
<dbReference type="Proteomes" id="UP000756346">
    <property type="component" value="Unassembled WGS sequence"/>
</dbReference>
<dbReference type="PRINTS" id="PR00092">
    <property type="entry name" value="TYROSINASE"/>
</dbReference>
<dbReference type="InterPro" id="IPR008922">
    <property type="entry name" value="Di-copper_centre_dom_sf"/>
</dbReference>
<dbReference type="InterPro" id="IPR050316">
    <property type="entry name" value="Tyrosinase/Hemocyanin"/>
</dbReference>
<evidence type="ECO:0000313" key="6">
    <source>
        <dbReference type="Proteomes" id="UP000756346"/>
    </source>
</evidence>
<dbReference type="GO" id="GO:0046872">
    <property type="term" value="F:metal ion binding"/>
    <property type="evidence" value="ECO:0007669"/>
    <property type="project" value="UniProtKB-KW"/>
</dbReference>
<keyword evidence="3" id="KW-0732">Signal</keyword>
<dbReference type="PANTHER" id="PTHR11474:SF125">
    <property type="entry name" value="N-ACETYL-6-HYDROXYTRYPTOPHAN OXIDASE IVOB-RELATED"/>
    <property type="match status" value="1"/>
</dbReference>
<dbReference type="SUPFAM" id="SSF48056">
    <property type="entry name" value="Di-copper centre-containing domain"/>
    <property type="match status" value="1"/>
</dbReference>
<feature type="domain" description="Tyrosinase copper-binding" evidence="4">
    <location>
        <begin position="92"/>
        <end position="109"/>
    </location>
</feature>
<dbReference type="EMBL" id="JAGTJQ010000002">
    <property type="protein sequence ID" value="KAH7037658.1"/>
    <property type="molecule type" value="Genomic_DNA"/>
</dbReference>
<feature type="chain" id="PRO_5040308613" description="Tyrosinase copper-binding domain-containing protein" evidence="3">
    <location>
        <begin position="20"/>
        <end position="361"/>
    </location>
</feature>
<organism evidence="5 6">
    <name type="scientific">Microdochium trichocladiopsis</name>
    <dbReference type="NCBI Taxonomy" id="1682393"/>
    <lineage>
        <taxon>Eukaryota</taxon>
        <taxon>Fungi</taxon>
        <taxon>Dikarya</taxon>
        <taxon>Ascomycota</taxon>
        <taxon>Pezizomycotina</taxon>
        <taxon>Sordariomycetes</taxon>
        <taxon>Xylariomycetidae</taxon>
        <taxon>Xylariales</taxon>
        <taxon>Microdochiaceae</taxon>
        <taxon>Microdochium</taxon>
    </lineage>
</organism>
<name>A0A9P8YGS0_9PEZI</name>
<evidence type="ECO:0000259" key="4">
    <source>
        <dbReference type="PROSITE" id="PS00497"/>
    </source>
</evidence>
<feature type="signal peptide" evidence="3">
    <location>
        <begin position="1"/>
        <end position="19"/>
    </location>
</feature>
<keyword evidence="2" id="KW-0560">Oxidoreductase</keyword>